<evidence type="ECO:0000256" key="1">
    <source>
        <dbReference type="ARBA" id="ARBA00011063"/>
    </source>
</evidence>
<dbReference type="Pfam" id="PF01451">
    <property type="entry name" value="LMWPc"/>
    <property type="match status" value="1"/>
</dbReference>
<comment type="catalytic activity">
    <reaction evidence="5">
        <text>O-phospho-L-tyrosyl-[protein] + H2O = L-tyrosyl-[protein] + phosphate</text>
        <dbReference type="Rhea" id="RHEA:10684"/>
        <dbReference type="Rhea" id="RHEA-COMP:10136"/>
        <dbReference type="Rhea" id="RHEA-COMP:20101"/>
        <dbReference type="ChEBI" id="CHEBI:15377"/>
        <dbReference type="ChEBI" id="CHEBI:43474"/>
        <dbReference type="ChEBI" id="CHEBI:46858"/>
        <dbReference type="ChEBI" id="CHEBI:61978"/>
        <dbReference type="EC" id="3.1.3.48"/>
    </reaction>
</comment>
<organism evidence="7 8">
    <name type="scientific">Paenibacillus oenotherae</name>
    <dbReference type="NCBI Taxonomy" id="1435645"/>
    <lineage>
        <taxon>Bacteria</taxon>
        <taxon>Bacillati</taxon>
        <taxon>Bacillota</taxon>
        <taxon>Bacilli</taxon>
        <taxon>Bacillales</taxon>
        <taxon>Paenibacillaceae</taxon>
        <taxon>Paenibacillus</taxon>
    </lineage>
</organism>
<sequence length="162" mass="18456">MISVLFVCLGNICRSPMAEAVFKHQLLEQGLEGVITVDSAGTGDWHIGKQPHEGTRSLLDQYGVSYEGMRARQVRLTDYNEFDYIVCMDSNNERDVRQLFGSKSDGNAKVFKFMSLLPEKKCDDVPDPYYTGNFEEVYQLVEQGCKRLMARIQEEQLSREGV</sequence>
<accession>A0ABS7DCE2</accession>
<comment type="similarity">
    <text evidence="1">Belongs to the low molecular weight phosphotyrosine protein phosphatase family.</text>
</comment>
<dbReference type="InterPro" id="IPR023485">
    <property type="entry name" value="Ptyr_pPase"/>
</dbReference>
<evidence type="ECO:0000313" key="7">
    <source>
        <dbReference type="EMBL" id="MBW7477586.1"/>
    </source>
</evidence>
<dbReference type="Gene3D" id="3.40.50.2300">
    <property type="match status" value="1"/>
</dbReference>
<dbReference type="InterPro" id="IPR017867">
    <property type="entry name" value="Tyr_phospatase_low_mol_wt"/>
</dbReference>
<evidence type="ECO:0000313" key="8">
    <source>
        <dbReference type="Proteomes" id="UP000812277"/>
    </source>
</evidence>
<dbReference type="EC" id="3.1.3.48" evidence="2"/>
<name>A0ABS7DCE2_9BACL</name>
<evidence type="ECO:0000256" key="5">
    <source>
        <dbReference type="ARBA" id="ARBA00051722"/>
    </source>
</evidence>
<keyword evidence="3" id="KW-0378">Hydrolase</keyword>
<keyword evidence="8" id="KW-1185">Reference proteome</keyword>
<gene>
    <name evidence="7" type="ORF">K0T92_22970</name>
</gene>
<dbReference type="SUPFAM" id="SSF52788">
    <property type="entry name" value="Phosphotyrosine protein phosphatases I"/>
    <property type="match status" value="1"/>
</dbReference>
<evidence type="ECO:0000256" key="3">
    <source>
        <dbReference type="ARBA" id="ARBA00022801"/>
    </source>
</evidence>
<evidence type="ECO:0000256" key="2">
    <source>
        <dbReference type="ARBA" id="ARBA00013064"/>
    </source>
</evidence>
<proteinExistence type="inferred from homology"/>
<dbReference type="EMBL" id="JAHZIJ010000027">
    <property type="protein sequence ID" value="MBW7477586.1"/>
    <property type="molecule type" value="Genomic_DNA"/>
</dbReference>
<dbReference type="InterPro" id="IPR036196">
    <property type="entry name" value="Ptyr_pPase_sf"/>
</dbReference>
<protein>
    <recommendedName>
        <fullName evidence="2">protein-tyrosine-phosphatase</fullName>
        <ecNumber evidence="2">3.1.3.48</ecNumber>
    </recommendedName>
</protein>
<evidence type="ECO:0000259" key="6">
    <source>
        <dbReference type="SMART" id="SM00226"/>
    </source>
</evidence>
<dbReference type="PANTHER" id="PTHR11717:SF7">
    <property type="entry name" value="LOW MOLECULAR WEIGHT PHOSPHOTYROSINE PROTEIN PHOSPHATASE"/>
    <property type="match status" value="1"/>
</dbReference>
<comment type="caution">
    <text evidence="7">The sequence shown here is derived from an EMBL/GenBank/DDBJ whole genome shotgun (WGS) entry which is preliminary data.</text>
</comment>
<feature type="domain" description="Phosphotyrosine protein phosphatase I" evidence="6">
    <location>
        <begin position="2"/>
        <end position="151"/>
    </location>
</feature>
<dbReference type="PRINTS" id="PR00719">
    <property type="entry name" value="LMWPTPASE"/>
</dbReference>
<dbReference type="RefSeq" id="WP_219874897.1">
    <property type="nucleotide sequence ID" value="NZ_JAHZIJ010000027.1"/>
</dbReference>
<evidence type="ECO:0000256" key="4">
    <source>
        <dbReference type="ARBA" id="ARBA00022912"/>
    </source>
</evidence>
<dbReference type="Proteomes" id="UP000812277">
    <property type="component" value="Unassembled WGS sequence"/>
</dbReference>
<dbReference type="CDD" id="cd16343">
    <property type="entry name" value="LMWPTP"/>
    <property type="match status" value="1"/>
</dbReference>
<dbReference type="SMART" id="SM00226">
    <property type="entry name" value="LMWPc"/>
    <property type="match status" value="1"/>
</dbReference>
<dbReference type="InterPro" id="IPR050438">
    <property type="entry name" value="LMW_PTPase"/>
</dbReference>
<reference evidence="7 8" key="1">
    <citation type="submission" date="2021-07" db="EMBL/GenBank/DDBJ databases">
        <title>Paenibacillus radiodurans sp. nov., isolated from the southeastern edge of Tengger Desert.</title>
        <authorList>
            <person name="Zhang G."/>
        </authorList>
    </citation>
    <scope>NUCLEOTIDE SEQUENCE [LARGE SCALE GENOMIC DNA]</scope>
    <source>
        <strain evidence="7 8">DT7-4</strain>
    </source>
</reference>
<keyword evidence="4" id="KW-0904">Protein phosphatase</keyword>
<dbReference type="PANTHER" id="PTHR11717">
    <property type="entry name" value="LOW MOLECULAR WEIGHT PROTEIN TYROSINE PHOSPHATASE"/>
    <property type="match status" value="1"/>
</dbReference>